<feature type="transmembrane region" description="Helical" evidence="8">
    <location>
        <begin position="418"/>
        <end position="442"/>
    </location>
</feature>
<dbReference type="GO" id="GO:0005886">
    <property type="term" value="C:plasma membrane"/>
    <property type="evidence" value="ECO:0007669"/>
    <property type="project" value="UniProtKB-SubCell"/>
</dbReference>
<sequence>MAKFLYRIGRSAYLYRWRFIAVWLLVLIGAGSLMATMSKSTSMSFTIPGMESVQTQEEMAEYFPDNGDEMEAATGDIVVRAPEGGSLTDEATKTELDALIAELQDQDALTNTDEIVDPMTGAAGMEQMLAQQGLPEEQVEAMMASQTPLSDNGRTGTMSVSFDADTAMDIDTADLDAVTEVLEDAQSDNLEVAYGGNAFQTSEIGGTAELIGIAVAALVLIITFGSFVAAGLPLITAIVGVGTGIMLIMAATALTDNINSMTPTLASMIGLAVGIDYALFIVSRFRNELVAYIGGNNMTPKELAQEIKKTTHAQRSHLAGLAVGKAGSAVCFAGLTVLIALAALSIINIPFLTAMALAAAFTVFIAVLVAITLLPAILGAFGTKSFAGRAPVVKAPDPEDEKPTMGLKWVRQVRKRPVIFAGASVLLLVLLAIPMASLQLAMPGDDSAKLGSPQRNAAEWVAEDFGDGRNAPMIALVETAEGTDPQEAQQVFGAAAQQIGEVDGVENAVMAQMTEDGAAGMVMITPTTGATDPATAETLESLRDAESGFTDQTGATYSLTGVTPIYEDVSDRLSEVLVPYIAIVVVLAFVLLVVVFRSLWVPLIAALGFALSVAATFGVTVAIWQWGWLGITNDPQPIISFLPIMLIGIVFGLAMDYQVFLVTRMREGYVHGKTAGNAVSNGFKHGARVVTAAALIMISVFAAFILMDEPFIAVMGSALAMAVLIDAFVVRMTIVPAILFLLGDRAWKLPKWLDKIIPSVDVEGTTLEGMKAPTKDGDTEKELVTVGADSDSGKHAADRVSDQDTASGKHEAGDTGSTGGPDGTPKSNG</sequence>
<feature type="domain" description="SSD" evidence="9">
    <location>
        <begin position="230"/>
        <end position="380"/>
    </location>
</feature>
<dbReference type="InterPro" id="IPR050545">
    <property type="entry name" value="Mycobact_MmpL"/>
</dbReference>
<proteinExistence type="inferred from homology"/>
<evidence type="ECO:0000256" key="5">
    <source>
        <dbReference type="ARBA" id="ARBA00022989"/>
    </source>
</evidence>
<feature type="transmembrane region" description="Helical" evidence="8">
    <location>
        <begin position="689"/>
        <end position="707"/>
    </location>
</feature>
<dbReference type="AlphaFoldDB" id="A0A9D1RPZ7"/>
<comment type="subcellular location">
    <subcellularLocation>
        <location evidence="1">Cell membrane</location>
        <topology evidence="1">Multi-pass membrane protein</topology>
    </subcellularLocation>
</comment>
<evidence type="ECO:0000256" key="6">
    <source>
        <dbReference type="ARBA" id="ARBA00023136"/>
    </source>
</evidence>
<keyword evidence="3" id="KW-1003">Cell membrane</keyword>
<dbReference type="InterPro" id="IPR004869">
    <property type="entry name" value="MMPL_dom"/>
</dbReference>
<dbReference type="Pfam" id="PF03176">
    <property type="entry name" value="MMPL"/>
    <property type="match status" value="3"/>
</dbReference>
<feature type="transmembrane region" description="Helical" evidence="8">
    <location>
        <begin position="603"/>
        <end position="626"/>
    </location>
</feature>
<feature type="transmembrane region" description="Helical" evidence="8">
    <location>
        <begin position="318"/>
        <end position="347"/>
    </location>
</feature>
<evidence type="ECO:0000256" key="8">
    <source>
        <dbReference type="SAM" id="Phobius"/>
    </source>
</evidence>
<feature type="compositionally biased region" description="Basic and acidic residues" evidence="7">
    <location>
        <begin position="791"/>
        <end position="813"/>
    </location>
</feature>
<accession>A0A9D1RPZ7</accession>
<dbReference type="EMBL" id="DXGC01000032">
    <property type="protein sequence ID" value="HIW90682.1"/>
    <property type="molecule type" value="Genomic_DNA"/>
</dbReference>
<dbReference type="InterPro" id="IPR000731">
    <property type="entry name" value="SSD"/>
</dbReference>
<evidence type="ECO:0000313" key="10">
    <source>
        <dbReference type="EMBL" id="HIW90682.1"/>
    </source>
</evidence>
<dbReference type="SUPFAM" id="SSF82866">
    <property type="entry name" value="Multidrug efflux transporter AcrB transmembrane domain"/>
    <property type="match status" value="2"/>
</dbReference>
<evidence type="ECO:0000256" key="1">
    <source>
        <dbReference type="ARBA" id="ARBA00004651"/>
    </source>
</evidence>
<evidence type="ECO:0000256" key="7">
    <source>
        <dbReference type="SAM" id="MobiDB-lite"/>
    </source>
</evidence>
<feature type="transmembrane region" description="Helical" evidence="8">
    <location>
        <begin position="353"/>
        <end position="381"/>
    </location>
</feature>
<evidence type="ECO:0000313" key="11">
    <source>
        <dbReference type="Proteomes" id="UP000824190"/>
    </source>
</evidence>
<dbReference type="PANTHER" id="PTHR33406">
    <property type="entry name" value="MEMBRANE PROTEIN MJ1562-RELATED"/>
    <property type="match status" value="1"/>
</dbReference>
<keyword evidence="5 8" id="KW-1133">Transmembrane helix</keyword>
<gene>
    <name evidence="10" type="ORF">H9870_03345</name>
</gene>
<keyword evidence="4 8" id="KW-0812">Transmembrane</keyword>
<dbReference type="PANTHER" id="PTHR33406:SF11">
    <property type="entry name" value="MEMBRANE PROTEIN SCO6666-RELATED"/>
    <property type="match status" value="1"/>
</dbReference>
<reference evidence="10" key="2">
    <citation type="submission" date="2021-04" db="EMBL/GenBank/DDBJ databases">
        <authorList>
            <person name="Gilroy R."/>
        </authorList>
    </citation>
    <scope>NUCLEOTIDE SEQUENCE</scope>
    <source>
        <strain evidence="10">CHK32-1732</strain>
    </source>
</reference>
<protein>
    <submittedName>
        <fullName evidence="10">MMPL family transporter</fullName>
    </submittedName>
</protein>
<organism evidence="10 11">
    <name type="scientific">Candidatus Corynebacterium avicola</name>
    <dbReference type="NCBI Taxonomy" id="2838527"/>
    <lineage>
        <taxon>Bacteria</taxon>
        <taxon>Bacillati</taxon>
        <taxon>Actinomycetota</taxon>
        <taxon>Actinomycetes</taxon>
        <taxon>Mycobacteriales</taxon>
        <taxon>Corynebacteriaceae</taxon>
        <taxon>Corynebacterium</taxon>
    </lineage>
</organism>
<feature type="compositionally biased region" description="Basic and acidic residues" evidence="7">
    <location>
        <begin position="773"/>
        <end position="783"/>
    </location>
</feature>
<evidence type="ECO:0000256" key="2">
    <source>
        <dbReference type="ARBA" id="ARBA00010157"/>
    </source>
</evidence>
<dbReference type="Proteomes" id="UP000824190">
    <property type="component" value="Unassembled WGS sequence"/>
</dbReference>
<dbReference type="PROSITE" id="PS50156">
    <property type="entry name" value="SSD"/>
    <property type="match status" value="1"/>
</dbReference>
<feature type="transmembrane region" description="Helical" evidence="8">
    <location>
        <begin position="261"/>
        <end position="282"/>
    </location>
</feature>
<feature type="transmembrane region" description="Helical" evidence="8">
    <location>
        <begin position="638"/>
        <end position="657"/>
    </location>
</feature>
<feature type="transmembrane region" description="Helical" evidence="8">
    <location>
        <begin position="577"/>
        <end position="596"/>
    </location>
</feature>
<reference evidence="10" key="1">
    <citation type="journal article" date="2021" name="PeerJ">
        <title>Extensive microbial diversity within the chicken gut microbiome revealed by metagenomics and culture.</title>
        <authorList>
            <person name="Gilroy R."/>
            <person name="Ravi A."/>
            <person name="Getino M."/>
            <person name="Pursley I."/>
            <person name="Horton D.L."/>
            <person name="Alikhan N.F."/>
            <person name="Baker D."/>
            <person name="Gharbi K."/>
            <person name="Hall N."/>
            <person name="Watson M."/>
            <person name="Adriaenssens E.M."/>
            <person name="Foster-Nyarko E."/>
            <person name="Jarju S."/>
            <person name="Secka A."/>
            <person name="Antonio M."/>
            <person name="Oren A."/>
            <person name="Chaudhuri R.R."/>
            <person name="La Ragione R."/>
            <person name="Hildebrand F."/>
            <person name="Pallen M.J."/>
        </authorList>
    </citation>
    <scope>NUCLEOTIDE SEQUENCE</scope>
    <source>
        <strain evidence="10">CHK32-1732</strain>
    </source>
</reference>
<dbReference type="Gene3D" id="1.20.1640.10">
    <property type="entry name" value="Multidrug efflux transporter AcrB transmembrane domain"/>
    <property type="match status" value="2"/>
</dbReference>
<feature type="transmembrane region" description="Helical" evidence="8">
    <location>
        <begin position="237"/>
        <end position="255"/>
    </location>
</feature>
<feature type="transmembrane region" description="Helical" evidence="8">
    <location>
        <begin position="210"/>
        <end position="230"/>
    </location>
</feature>
<comment type="similarity">
    <text evidence="2">Belongs to the resistance-nodulation-cell division (RND) (TC 2.A.6) family. MmpL subfamily.</text>
</comment>
<keyword evidence="6 8" id="KW-0472">Membrane</keyword>
<comment type="caution">
    <text evidence="10">The sequence shown here is derived from an EMBL/GenBank/DDBJ whole genome shotgun (WGS) entry which is preliminary data.</text>
</comment>
<feature type="transmembrane region" description="Helical" evidence="8">
    <location>
        <begin position="719"/>
        <end position="742"/>
    </location>
</feature>
<evidence type="ECO:0000256" key="4">
    <source>
        <dbReference type="ARBA" id="ARBA00022692"/>
    </source>
</evidence>
<evidence type="ECO:0000256" key="3">
    <source>
        <dbReference type="ARBA" id="ARBA00022475"/>
    </source>
</evidence>
<feature type="region of interest" description="Disordered" evidence="7">
    <location>
        <begin position="768"/>
        <end position="829"/>
    </location>
</feature>
<evidence type="ECO:0000259" key="9">
    <source>
        <dbReference type="PROSITE" id="PS50156"/>
    </source>
</evidence>
<name>A0A9D1RPZ7_9CORY</name>